<reference evidence="2" key="1">
    <citation type="submission" date="2019-08" db="EMBL/GenBank/DDBJ databases">
        <title>Limnoglobus roseus gen. nov., sp. nov., a novel freshwater planctomycete with a giant genome from the family Gemmataceae.</title>
        <authorList>
            <person name="Kulichevskaya I.S."/>
            <person name="Naumoff D.G."/>
            <person name="Miroshnikov K."/>
            <person name="Ivanova A."/>
            <person name="Philippov D.A."/>
            <person name="Hakobyan A."/>
            <person name="Rijpstra I.C."/>
            <person name="Sinninghe Damste J.S."/>
            <person name="Liesack W."/>
            <person name="Dedysh S.N."/>
        </authorList>
    </citation>
    <scope>NUCLEOTIDE SEQUENCE [LARGE SCALE GENOMIC DNA]</scope>
    <source>
        <strain evidence="2">PX52</strain>
    </source>
</reference>
<accession>A0A5C1A701</accession>
<dbReference type="InterPro" id="IPR011447">
    <property type="entry name" value="DUF1552"/>
</dbReference>
<dbReference type="PROSITE" id="PS51318">
    <property type="entry name" value="TAT"/>
    <property type="match status" value="1"/>
</dbReference>
<dbReference type="EMBL" id="CP042425">
    <property type="protein sequence ID" value="QEL14971.1"/>
    <property type="molecule type" value="Genomic_DNA"/>
</dbReference>
<protein>
    <recommendedName>
        <fullName evidence="3">DUF1552 domain-containing protein</fullName>
    </recommendedName>
</protein>
<dbReference type="RefSeq" id="WP_149109825.1">
    <property type="nucleotide sequence ID" value="NZ_CP042425.1"/>
</dbReference>
<evidence type="ECO:0008006" key="3">
    <source>
        <dbReference type="Google" id="ProtNLM"/>
    </source>
</evidence>
<dbReference type="OrthoDB" id="9146593at2"/>
<dbReference type="AlphaFoldDB" id="A0A5C1A701"/>
<keyword evidence="2" id="KW-1185">Reference proteome</keyword>
<dbReference type="InterPro" id="IPR006311">
    <property type="entry name" value="TAT_signal"/>
</dbReference>
<name>A0A5C1A701_9BACT</name>
<evidence type="ECO:0000313" key="2">
    <source>
        <dbReference type="Proteomes" id="UP000324974"/>
    </source>
</evidence>
<dbReference type="Pfam" id="PF07586">
    <property type="entry name" value="HXXSHH"/>
    <property type="match status" value="1"/>
</dbReference>
<dbReference type="Proteomes" id="UP000324974">
    <property type="component" value="Chromosome"/>
</dbReference>
<dbReference type="KEGG" id="lrs:PX52LOC_01876"/>
<gene>
    <name evidence="1" type="ORF">PX52LOC_01876</name>
</gene>
<organism evidence="1 2">
    <name type="scientific">Limnoglobus roseus</name>
    <dbReference type="NCBI Taxonomy" id="2598579"/>
    <lineage>
        <taxon>Bacteria</taxon>
        <taxon>Pseudomonadati</taxon>
        <taxon>Planctomycetota</taxon>
        <taxon>Planctomycetia</taxon>
        <taxon>Gemmatales</taxon>
        <taxon>Gemmataceae</taxon>
        <taxon>Limnoglobus</taxon>
    </lineage>
</organism>
<proteinExistence type="predicted"/>
<sequence>MPTRVISRRAALKGFGVSVGLPFLEAMLPRAAAAAPAAGKPPTRMAFLYIPNGVIPAKWKPEAEGADYQLSPTLEPLEPFKKDVLVLGGLTCDKARSNGDGPGDHARAMAAFLTGAQAKKTGGADFQAGVSVDQLAAQKVGAATRFPSLELGCEYGRQVGICDSGYSCVYSNNLSWRSAATPAPKEVHPRLVFDRLFAGGGARESSDAAAQREVYNQSILDFVSEEAGALKKQLGAADLRRMDEYLTSVRDVEKRLTQPPAELPDAVKKLMARPTGIPLGFREHFRLMADLLALAFQADLTRISTVVFGVEGSRRSFPEIDVTDEHHGISHHQNNPKMVDQHFRINKFHVGELAYFLGKLKGIKEGDGTLLDNCMVMYGGGNADGNRHTHHDLPLVLAGKGGGTIKPGRHVVYPKDTPVANLYLAMLDRMGVKADKFGDSTGVLESLS</sequence>
<evidence type="ECO:0000313" key="1">
    <source>
        <dbReference type="EMBL" id="QEL14971.1"/>
    </source>
</evidence>